<dbReference type="SUPFAM" id="SSF90257">
    <property type="entry name" value="Myosin rod fragments"/>
    <property type="match status" value="5"/>
</dbReference>
<dbReference type="FunFam" id="2.30.30.360:FF:000001">
    <property type="entry name" value="Myosin heavy chain"/>
    <property type="match status" value="1"/>
</dbReference>
<keyword evidence="5" id="KW-0963">Cytoplasm</keyword>
<dbReference type="PROSITE" id="PS51844">
    <property type="entry name" value="SH3_LIKE"/>
    <property type="match status" value="1"/>
</dbReference>
<dbReference type="Gene3D" id="6.10.250.2420">
    <property type="match status" value="1"/>
</dbReference>
<dbReference type="FunFam" id="1.20.5.370:FF:000003">
    <property type="entry name" value="Myosin heavy chain"/>
    <property type="match status" value="1"/>
</dbReference>
<dbReference type="FunFam" id="1.20.5.340:FF:000013">
    <property type="entry name" value="Myosin heavy chain"/>
    <property type="match status" value="1"/>
</dbReference>
<dbReference type="Pfam" id="PF01576">
    <property type="entry name" value="Myosin_tail_1"/>
    <property type="match status" value="1"/>
</dbReference>
<dbReference type="GO" id="GO:0051015">
    <property type="term" value="F:actin filament binding"/>
    <property type="evidence" value="ECO:0007669"/>
    <property type="project" value="InterPro"/>
</dbReference>
<dbReference type="GO" id="GO:0016460">
    <property type="term" value="C:myosin II complex"/>
    <property type="evidence" value="ECO:0007669"/>
    <property type="project" value="TreeGrafter"/>
</dbReference>
<dbReference type="InterPro" id="IPR027417">
    <property type="entry name" value="P-loop_NTPase"/>
</dbReference>
<feature type="binding site" evidence="21">
    <location>
        <begin position="179"/>
        <end position="186"/>
    </location>
    <ligand>
        <name>ATP</name>
        <dbReference type="ChEBI" id="CHEBI:30616"/>
    </ligand>
</feature>
<comment type="similarity">
    <text evidence="2 21">Belongs to the TRAFAC class myosin-kinesin ATPase superfamily. Myosin family.</text>
</comment>
<dbReference type="RefSeq" id="XP_007175339.1">
    <property type="nucleotide sequence ID" value="XM_007175277.2"/>
</dbReference>
<evidence type="ECO:0000313" key="25">
    <source>
        <dbReference type="RefSeq" id="XP_007175339.1"/>
    </source>
</evidence>
<evidence type="ECO:0000256" key="2">
    <source>
        <dbReference type="ARBA" id="ARBA00008314"/>
    </source>
</evidence>
<dbReference type="FunFam" id="1.10.10.820:FF:000001">
    <property type="entry name" value="Myosin heavy chain"/>
    <property type="match status" value="1"/>
</dbReference>
<dbReference type="FunFam" id="1.20.5.370:FF:000002">
    <property type="entry name" value="Myosin heavy chain"/>
    <property type="match status" value="1"/>
</dbReference>
<evidence type="ECO:0000256" key="4">
    <source>
        <dbReference type="ARBA" id="ARBA00022481"/>
    </source>
</evidence>
<evidence type="ECO:0000256" key="18">
    <source>
        <dbReference type="ARBA" id="ARBA00041436"/>
    </source>
</evidence>
<dbReference type="PANTHER" id="PTHR45615">
    <property type="entry name" value="MYOSIN HEAVY CHAIN, NON-MUSCLE"/>
    <property type="match status" value="1"/>
</dbReference>
<dbReference type="InterPro" id="IPR004009">
    <property type="entry name" value="SH3_Myosin"/>
</dbReference>
<evidence type="ECO:0000256" key="16">
    <source>
        <dbReference type="ARBA" id="ARBA00039812"/>
    </source>
</evidence>
<dbReference type="GO" id="GO:0000146">
    <property type="term" value="F:microfilament motor activity"/>
    <property type="evidence" value="ECO:0007669"/>
    <property type="project" value="TreeGrafter"/>
</dbReference>
<dbReference type="Pfam" id="PF00063">
    <property type="entry name" value="Myosin_head"/>
    <property type="match status" value="1"/>
</dbReference>
<dbReference type="Pfam" id="PF02736">
    <property type="entry name" value="Myosin_N"/>
    <property type="match status" value="1"/>
</dbReference>
<proteinExistence type="inferred from homology"/>
<dbReference type="SUPFAM" id="SSF57997">
    <property type="entry name" value="Tropomyosin"/>
    <property type="match status" value="1"/>
</dbReference>
<dbReference type="FunFam" id="1.20.58.530:FF:000001">
    <property type="entry name" value="Myosin heavy chain"/>
    <property type="match status" value="1"/>
</dbReference>
<name>A0A383ZJL6_BALAS</name>
<dbReference type="PROSITE" id="PS50096">
    <property type="entry name" value="IQ"/>
    <property type="match status" value="1"/>
</dbReference>
<keyword evidence="14 21" id="KW-0009">Actin-binding</keyword>
<dbReference type="SUPFAM" id="SSF52540">
    <property type="entry name" value="P-loop containing nucleoside triphosphate hydrolases"/>
    <property type="match status" value="1"/>
</dbReference>
<evidence type="ECO:0000256" key="11">
    <source>
        <dbReference type="ARBA" id="ARBA00023123"/>
    </source>
</evidence>
<evidence type="ECO:0000256" key="6">
    <source>
        <dbReference type="ARBA" id="ARBA00022553"/>
    </source>
</evidence>
<dbReference type="InterPro" id="IPR001609">
    <property type="entry name" value="Myosin_head_motor_dom-like"/>
</dbReference>
<comment type="function">
    <text evidence="20">Myosins are actin-based motor molecules with ATPase activity essential for muscle contraction.</text>
</comment>
<keyword evidence="6" id="KW-0597">Phosphoprotein</keyword>
<dbReference type="GO" id="GO:0005524">
    <property type="term" value="F:ATP binding"/>
    <property type="evidence" value="ECO:0007669"/>
    <property type="project" value="UniProtKB-UniRule"/>
</dbReference>
<feature type="region of interest" description="Actin-binding" evidence="21">
    <location>
        <begin position="659"/>
        <end position="681"/>
    </location>
</feature>
<dbReference type="InterPro" id="IPR002928">
    <property type="entry name" value="Myosin_tail"/>
</dbReference>
<dbReference type="GeneID" id="103007948"/>
<evidence type="ECO:0000256" key="9">
    <source>
        <dbReference type="ARBA" id="ARBA00022860"/>
    </source>
</evidence>
<dbReference type="Gene3D" id="1.20.5.4820">
    <property type="match status" value="1"/>
</dbReference>
<dbReference type="PRINTS" id="PR00193">
    <property type="entry name" value="MYOSINHEAVY"/>
</dbReference>
<dbReference type="GO" id="GO:0030016">
    <property type="term" value="C:myofibril"/>
    <property type="evidence" value="ECO:0007669"/>
    <property type="project" value="UniProtKB-SubCell"/>
</dbReference>
<keyword evidence="8 21" id="KW-0067">ATP-binding</keyword>
<dbReference type="InterPro" id="IPR008989">
    <property type="entry name" value="Myosin_S1_N"/>
</dbReference>
<dbReference type="Gene3D" id="1.20.58.530">
    <property type="match status" value="1"/>
</dbReference>
<evidence type="ECO:0000256" key="17">
    <source>
        <dbReference type="ARBA" id="ARBA00041387"/>
    </source>
</evidence>
<evidence type="ECO:0000256" key="15">
    <source>
        <dbReference type="ARBA" id="ARBA00038665"/>
    </source>
</evidence>
<keyword evidence="12 21" id="KW-0505">Motor protein</keyword>
<sequence>MSSDQEMAIFGEAAPYLRKSEKERIEAQNRPFDAKISVFVAEPKEAFVKGTIQSREGGKVTVKTEGGATLTVKDDQVYPMNPPKFDKIEDMAMMTHLHEPGVLYNLKERYTAWMIYTYSGLFCVTVNPYKWLPVYNPEVVAAYRGKKRQEAPPHIFSISDNAYQFMLTDRENQSILITGESGAGKTVNTKRVIQYFATIAVTGEKKKEETGKMQGTLEDQIISANPLLEAFGNAKTVRNDNSSRFGKFIRIHFGTTGKLASADIETYLLEKSRVTFQLKAERSYHIFYQITSNKKPELIEMLLITTNPYDFPFVSQGEISVPSIDDQEELMATDSAIDILGFTNEEKISIYKLTGAVMHYGNLKFKQKQREEQAEPDGTEVADKAAYLQCLNSADLLKALCNPRVKVGNEYVTKGQTVEQVYNAVGALARAVYDKMFLWMVTRINQQLDTKQPRQYFIGVLDIAGFEIFDFNSLEQLCINFTNEKLQQFFNHHMFVLEQEEYKKEGIEWTFIDFGMDLAACIELIEKPMGIFSILEEECMFPKATDTSFKNKLYEQHLGKSANFQKPKMVKGRTEAHFSLVHYAGIVDYNITGWLDKNKDPLNETVVGLYQKSALKTLAHLFSGAQTAEGEASGGMAKRHGKKKGSSFQTVSALFRENLNKLMTNLRSTHPHFVRCIIPNETKTPGAMEHDLVLHQLRCNGVLEGIRICRKGFPSRILYADFKQRYKVLNASAIPEGQFIDSKKASEKLLASIDIDHTQYKFGHTKVFFKAGLLGLLEEMRDDKLAQLITRTQARSKGFLARVEYHRMVERRESLFCIQYNIRAFMNVKHWPWMKLFFKIKPLLKSAETEKEMATMKEEFQKTKDELAKSEAKRKELEEKLVTLVQEKNDLQLQVQAEAEGLADAEERCDQLIKTKIHLEAKIKEVTERAEDEEEINAELTAKKRKLEDECSELKKDIDDLELTLAKVEKEKHATENKVKNLTEEMANLDETIAKLTKEKKALQEAHQQTLDDLQAEEDKVNTLTKAKTKLEQQVDDLEGSLEQERKLRMDLERAKRKLEGDLKLSQESIMDIENEKQQLDEKLKKKEFEISNLQSKVEDEQALGIQLQKKIKELQARIEELEEEIEAERASRAKAEKQRSDLSRELEEISERLEEAGGATSAQIEMNKKREAEFQKMRRDLEEATLQHEATAAALRKKHADSVAELGEQIDNLQRVKQKLEKEKSEMKMEIDDLASNVETISKAKGNLEKMCRTLEDQLSELKSKEEEQQRLISDLTTQRGRLQTEAGELSRQLDEKESLVSQLSRGKQAFTQQTEELKRQLEEEIKAKSALAHALQSSRHDCDLLREQYEEEQESKAELQRTLSKANSEVAQWRTKYETDAIQRTEELEEAKKKLAQRLQAAEEHVEAVNAKCASLEKTKQRLQNEVEDLMLDVERTNAACAALDKKQRNFDKVLAEWKQKYEETHVELEAAQKEARSLGTELFKMKNAYEESLDQLETLKRENKNLQQEISDLTEQIAEEGKRMHELEKIKKQVEQEKSEIQAALEEAEASLEHEEGKILRIQLELNQVKSEVDRKIAEKDEEIDQLKRNHIRVVETMQSMLDAEIRSRNDAIRLKKKMEGDLNEMEIQLNHANRTAAEALKNYRNTQAILKDTQLHLDDALRGQEDLKEQLAIVERRANLLQAEIEELRTTLEQTERSRKMAEQELLDASERVQLLHTQNTSLINTKKKLETDISQMQGEMEDIIQEARNAEEKAKKAITDAAMMAEELKKEQDTSAHLERMKKNLEQTVKDLQHRLDEAEQLALKGGKKHIQKLEARVRELEGEVESEQKRSAEAVKGLRKYERRVKELTYQTEEDRKNILRLQDLVDKLQAKVKSYKRQAEEAEEQSNTNLSKFRKLQHELEEAEERADIAESQVNKLRVKSREVHTKIISEE</sequence>
<dbReference type="InterPro" id="IPR036961">
    <property type="entry name" value="Kinesin_motor_dom_sf"/>
</dbReference>
<accession>A0A383ZJL6</accession>
<evidence type="ECO:0000256" key="1">
    <source>
        <dbReference type="ARBA" id="ARBA00004657"/>
    </source>
</evidence>
<evidence type="ECO:0000259" key="24">
    <source>
        <dbReference type="PROSITE" id="PS51844"/>
    </source>
</evidence>
<feature type="region of interest" description="Disordered" evidence="22">
    <location>
        <begin position="1884"/>
        <end position="1904"/>
    </location>
</feature>
<dbReference type="FunFam" id="3.40.850.10:FF:000024">
    <property type="entry name" value="Myosin heavy chain, isoform J"/>
    <property type="match status" value="1"/>
</dbReference>
<evidence type="ECO:0000256" key="14">
    <source>
        <dbReference type="ARBA" id="ARBA00023203"/>
    </source>
</evidence>
<reference evidence="25" key="1">
    <citation type="submission" date="2022-04" db="UniProtKB">
        <authorList>
            <consortium name="RefSeq"/>
        </authorList>
    </citation>
    <scope>IDENTIFICATION</scope>
    <source>
        <tissue evidence="25">Muscle</tissue>
    </source>
</reference>
<evidence type="ECO:0000256" key="8">
    <source>
        <dbReference type="ARBA" id="ARBA00022840"/>
    </source>
</evidence>
<keyword evidence="7 21" id="KW-0547">Nucleotide-binding</keyword>
<dbReference type="PROSITE" id="PS51456">
    <property type="entry name" value="MYOSIN_MOTOR"/>
    <property type="match status" value="1"/>
</dbReference>
<dbReference type="Gene3D" id="2.30.30.360">
    <property type="entry name" value="Myosin S1 fragment, N-terminal"/>
    <property type="match status" value="1"/>
</dbReference>
<dbReference type="GO" id="GO:0006936">
    <property type="term" value="P:muscle contraction"/>
    <property type="evidence" value="ECO:0007669"/>
    <property type="project" value="TreeGrafter"/>
</dbReference>
<dbReference type="RefSeq" id="XP_007175339.2">
    <property type="nucleotide sequence ID" value="XM_007175277.3"/>
</dbReference>
<dbReference type="FunFam" id="1.20.5.340:FF:000003">
    <property type="entry name" value="Myosin heavy chain"/>
    <property type="match status" value="1"/>
</dbReference>
<dbReference type="SMART" id="SM00242">
    <property type="entry name" value="MYSc"/>
    <property type="match status" value="1"/>
</dbReference>
<evidence type="ECO:0000256" key="12">
    <source>
        <dbReference type="ARBA" id="ARBA00023175"/>
    </source>
</evidence>
<dbReference type="Gene3D" id="3.40.850.10">
    <property type="entry name" value="Kinesin motor domain"/>
    <property type="match status" value="1"/>
</dbReference>
<evidence type="ECO:0000256" key="3">
    <source>
        <dbReference type="ARBA" id="ARBA00022433"/>
    </source>
</evidence>
<comment type="subcellular location">
    <subcellularLocation>
        <location evidence="1">Cytoplasm</location>
        <location evidence="1">Myofibril</location>
    </subcellularLocation>
</comment>
<protein>
    <recommendedName>
        <fullName evidence="16">Myosin-2</fullName>
    </recommendedName>
    <alternativeName>
        <fullName evidence="18">Myosin heavy chain 2</fullName>
    </alternativeName>
    <alternativeName>
        <fullName evidence="19">Myosin heavy chain 2a</fullName>
    </alternativeName>
    <alternativeName>
        <fullName evidence="17">Myosin heavy chain, skeletal muscle, adult 2</fullName>
    </alternativeName>
</protein>
<dbReference type="Gene3D" id="1.20.5.370">
    <property type="match status" value="4"/>
</dbReference>
<dbReference type="Gene3D" id="1.20.5.340">
    <property type="match status" value="5"/>
</dbReference>
<dbReference type="GO" id="GO:0005516">
    <property type="term" value="F:calmodulin binding"/>
    <property type="evidence" value="ECO:0007669"/>
    <property type="project" value="UniProtKB-KW"/>
</dbReference>
<keyword evidence="4" id="KW-0488">Methylation</keyword>
<keyword evidence="13" id="KW-0514">Muscle protein</keyword>
<dbReference type="InterPro" id="IPR014751">
    <property type="entry name" value="XRCC4-like_C"/>
</dbReference>
<evidence type="ECO:0000256" key="22">
    <source>
        <dbReference type="SAM" id="MobiDB-lite"/>
    </source>
</evidence>
<keyword evidence="3" id="KW-0787">Thick filament</keyword>
<evidence type="ECO:0000256" key="10">
    <source>
        <dbReference type="ARBA" id="ARBA00023054"/>
    </source>
</evidence>
<dbReference type="FunFam" id="1.20.5.370:FF:000001">
    <property type="entry name" value="Myosin heavy chain"/>
    <property type="match status" value="1"/>
</dbReference>
<dbReference type="Gene3D" id="1.10.10.820">
    <property type="match status" value="1"/>
</dbReference>
<feature type="domain" description="Myosin motor" evidence="23">
    <location>
        <begin position="86"/>
        <end position="782"/>
    </location>
</feature>
<evidence type="ECO:0000256" key="20">
    <source>
        <dbReference type="ARBA" id="ARBA00044929"/>
    </source>
</evidence>
<evidence type="ECO:0000256" key="21">
    <source>
        <dbReference type="PROSITE-ProRule" id="PRU00782"/>
    </source>
</evidence>
<dbReference type="PANTHER" id="PTHR45615:SF39">
    <property type="entry name" value="MYOSIN-2"/>
    <property type="match status" value="1"/>
</dbReference>
<evidence type="ECO:0000256" key="13">
    <source>
        <dbReference type="ARBA" id="ARBA00023179"/>
    </source>
</evidence>
<comment type="subunit">
    <text evidence="15">Muscle myosin is a hexameric protein that consists of 2 heavy chain subunits (MHC), 2 alkali light chain subunits (MLC) and 2 regulatory light chain subunits (MLC-2). Interacts with GCSAM.</text>
</comment>
<evidence type="ECO:0000256" key="5">
    <source>
        <dbReference type="ARBA" id="ARBA00022490"/>
    </source>
</evidence>
<dbReference type="FunFam" id="1.20.5.370:FF:000007">
    <property type="entry name" value="Myosin heavy chain"/>
    <property type="match status" value="1"/>
</dbReference>
<gene>
    <name evidence="25" type="primary">LOC103007948</name>
</gene>
<dbReference type="FunFam" id="1.20.5.370:FF:000008">
    <property type="entry name" value="Myosin heavy chain"/>
    <property type="match status" value="1"/>
</dbReference>
<keyword evidence="11 21" id="KW-0518">Myosin</keyword>
<evidence type="ECO:0000256" key="7">
    <source>
        <dbReference type="ARBA" id="ARBA00022741"/>
    </source>
</evidence>
<dbReference type="FunFam" id="1.20.5.340:FF:000004">
    <property type="entry name" value="Myosin heavy chain"/>
    <property type="match status" value="1"/>
</dbReference>
<keyword evidence="10" id="KW-0175">Coiled coil</keyword>
<feature type="domain" description="Myosin N-terminal SH3-like" evidence="24">
    <location>
        <begin position="33"/>
        <end position="82"/>
    </location>
</feature>
<dbReference type="GO" id="GO:0032982">
    <property type="term" value="C:myosin filament"/>
    <property type="evidence" value="ECO:0007669"/>
    <property type="project" value="UniProtKB-KW"/>
</dbReference>
<dbReference type="KEGG" id="bacu:103007948"/>
<dbReference type="Gene3D" id="1.20.120.720">
    <property type="entry name" value="Myosin VI head, motor domain, U50 subdomain"/>
    <property type="match status" value="1"/>
</dbReference>
<evidence type="ECO:0000256" key="19">
    <source>
        <dbReference type="ARBA" id="ARBA00042414"/>
    </source>
</evidence>
<organism evidence="25">
    <name type="scientific">Balaenoptera acutorostrata scammoni</name>
    <name type="common">North Pacific minke whale</name>
    <name type="synonym">Balaenoptera davidsoni</name>
    <dbReference type="NCBI Taxonomy" id="310752"/>
    <lineage>
        <taxon>Eukaryota</taxon>
        <taxon>Metazoa</taxon>
        <taxon>Chordata</taxon>
        <taxon>Craniata</taxon>
        <taxon>Vertebrata</taxon>
        <taxon>Euteleostomi</taxon>
        <taxon>Mammalia</taxon>
        <taxon>Eutheria</taxon>
        <taxon>Laurasiatheria</taxon>
        <taxon>Artiodactyla</taxon>
        <taxon>Whippomorpha</taxon>
        <taxon>Cetacea</taxon>
        <taxon>Mysticeti</taxon>
        <taxon>Balaenopteridae</taxon>
        <taxon>Balaenoptera</taxon>
    </lineage>
</organism>
<dbReference type="STRING" id="310752.A0A383ZJL6"/>
<dbReference type="FunFam" id="1.20.120.720:FF:000001">
    <property type="entry name" value="Myosin heavy chain, muscle"/>
    <property type="match status" value="1"/>
</dbReference>
<dbReference type="FunFam" id="1.20.5.340:FF:000006">
    <property type="entry name" value="Myosin heavy chain"/>
    <property type="match status" value="1"/>
</dbReference>
<dbReference type="FunFam" id="1.20.5.340:FF:000002">
    <property type="entry name" value="Myosin heavy chain"/>
    <property type="match status" value="1"/>
</dbReference>
<evidence type="ECO:0000259" key="23">
    <source>
        <dbReference type="PROSITE" id="PS51456"/>
    </source>
</evidence>
<keyword evidence="9" id="KW-0112">Calmodulin-binding</keyword>
<dbReference type="FunFam" id="1.20.5.4820:FF:000001">
    <property type="entry name" value="Myosin heavy chain"/>
    <property type="match status" value="1"/>
</dbReference>